<reference evidence="2 3" key="1">
    <citation type="submission" date="2019-12" db="EMBL/GenBank/DDBJ databases">
        <title>Whole-genome sequencing of Allorhizobium vitis.</title>
        <authorList>
            <person name="Gan H.M."/>
            <person name="Szegedi E."/>
            <person name="Burr T."/>
            <person name="Savka M.A."/>
        </authorList>
    </citation>
    <scope>NUCLEOTIDE SEQUENCE [LARGE SCALE GENOMIC DNA]</scope>
    <source>
        <strain evidence="2 3">CG415</strain>
    </source>
</reference>
<name>A0A7K1RFP8_AGRVI</name>
<dbReference type="InterPro" id="IPR013610">
    <property type="entry name" value="ArdC_N"/>
</dbReference>
<evidence type="ECO:0000313" key="3">
    <source>
        <dbReference type="Proteomes" id="UP000440716"/>
    </source>
</evidence>
<gene>
    <name evidence="2" type="ORF">GOZ88_12015</name>
</gene>
<proteinExistence type="predicted"/>
<comment type="caution">
    <text evidence="2">The sequence shown here is derived from an EMBL/GenBank/DDBJ whole genome shotgun (WGS) entry which is preliminary data.</text>
</comment>
<evidence type="ECO:0000259" key="1">
    <source>
        <dbReference type="Pfam" id="PF08401"/>
    </source>
</evidence>
<feature type="domain" description="N-terminal" evidence="1">
    <location>
        <begin position="11"/>
        <end position="82"/>
    </location>
</feature>
<protein>
    <submittedName>
        <fullName evidence="2">DUF1738 domain-containing protein</fullName>
    </submittedName>
</protein>
<accession>A0A7K1RFP8</accession>
<organism evidence="2 3">
    <name type="scientific">Agrobacterium vitis</name>
    <name type="common">Rhizobium vitis</name>
    <dbReference type="NCBI Taxonomy" id="373"/>
    <lineage>
        <taxon>Bacteria</taxon>
        <taxon>Pseudomonadati</taxon>
        <taxon>Pseudomonadota</taxon>
        <taxon>Alphaproteobacteria</taxon>
        <taxon>Hyphomicrobiales</taxon>
        <taxon>Rhizobiaceae</taxon>
        <taxon>Rhizobium/Agrobacterium group</taxon>
        <taxon>Agrobacterium</taxon>
    </lineage>
</organism>
<dbReference type="EMBL" id="WPHU01000004">
    <property type="protein sequence ID" value="MVA56832.1"/>
    <property type="molecule type" value="Genomic_DNA"/>
</dbReference>
<sequence length="109" mass="12048">MVKANDTARVDVYERITNAIIAQLEAGTCPWIGGAPARRPLRHNGVHYSGINTIILWMAAVECGYQSSFWMTYKQASELGAHRTRACPVRVPLRLANKSSSGRIPSAHR</sequence>
<dbReference type="GO" id="GO:0003697">
    <property type="term" value="F:single-stranded DNA binding"/>
    <property type="evidence" value="ECO:0007669"/>
    <property type="project" value="InterPro"/>
</dbReference>
<dbReference type="Proteomes" id="UP000440716">
    <property type="component" value="Unassembled WGS sequence"/>
</dbReference>
<evidence type="ECO:0000313" key="2">
    <source>
        <dbReference type="EMBL" id="MVA56832.1"/>
    </source>
</evidence>
<dbReference type="Pfam" id="PF08401">
    <property type="entry name" value="ArdcN"/>
    <property type="match status" value="1"/>
</dbReference>
<dbReference type="AlphaFoldDB" id="A0A7K1RFP8"/>